<dbReference type="RefSeq" id="WP_010849484.1">
    <property type="nucleotide sequence ID" value="NZ_HF570956.1"/>
</dbReference>
<dbReference type="PANTHER" id="PTHR48100">
    <property type="entry name" value="BROAD-SPECIFICITY PHOSPHATASE YOR283W-RELATED"/>
    <property type="match status" value="1"/>
</dbReference>
<dbReference type="Proteomes" id="UP000013167">
    <property type="component" value="Unassembled WGS sequence"/>
</dbReference>
<dbReference type="SUPFAM" id="SSF53254">
    <property type="entry name" value="Phosphoglycerate mutase-like"/>
    <property type="match status" value="1"/>
</dbReference>
<dbReference type="PANTHER" id="PTHR48100:SF1">
    <property type="entry name" value="HISTIDINE PHOSPHATASE FAMILY PROTEIN-RELATED"/>
    <property type="match status" value="1"/>
</dbReference>
<dbReference type="Gene3D" id="3.40.50.1240">
    <property type="entry name" value="Phosphoglycerate mutase-like"/>
    <property type="match status" value="1"/>
</dbReference>
<dbReference type="InterPro" id="IPR013078">
    <property type="entry name" value="His_Pase_superF_clade-1"/>
</dbReference>
<keyword evidence="3" id="KW-1185">Reference proteome</keyword>
<feature type="binding site" evidence="1">
    <location>
        <position position="54"/>
    </location>
    <ligand>
        <name>substrate</name>
    </ligand>
</feature>
<dbReference type="GO" id="GO:0005737">
    <property type="term" value="C:cytoplasm"/>
    <property type="evidence" value="ECO:0007669"/>
    <property type="project" value="TreeGrafter"/>
</dbReference>
<dbReference type="InterPro" id="IPR029033">
    <property type="entry name" value="His_PPase_superfam"/>
</dbReference>
<dbReference type="STRING" id="1193181.BN10_230017"/>
<dbReference type="GO" id="GO:0016791">
    <property type="term" value="F:phosphatase activity"/>
    <property type="evidence" value="ECO:0007669"/>
    <property type="project" value="TreeGrafter"/>
</dbReference>
<sequence>MSRIYVVRHGEASWHAEDYDQLTDKGHAQARAVGAELAARGIRPDVVVSGTLRRHRETAAGLLEGAGWDHAVAEDDRWNELDADDIVRAHAPEHATMTAALAHFAGRGAAGDFDALFGEAMVRWFETGSGYLESYREFTQRVEDVLGALVSGLAPLGQAVVVTSGGVGNSIASQVLGGGAETWMRIFGTFPNTGIMRLSHSGERGLRLLSLGEISHLEQRPELLSER</sequence>
<organism evidence="2 3">
    <name type="scientific">Phycicoccus elongatus Lp2</name>
    <dbReference type="NCBI Taxonomy" id="1193181"/>
    <lineage>
        <taxon>Bacteria</taxon>
        <taxon>Bacillati</taxon>
        <taxon>Actinomycetota</taxon>
        <taxon>Actinomycetes</taxon>
        <taxon>Micrococcales</taxon>
        <taxon>Intrasporangiaceae</taxon>
        <taxon>Phycicoccus</taxon>
    </lineage>
</organism>
<dbReference type="SMART" id="SM00855">
    <property type="entry name" value="PGAM"/>
    <property type="match status" value="1"/>
</dbReference>
<dbReference type="EMBL" id="CAIZ01000090">
    <property type="protein sequence ID" value="CCH69574.1"/>
    <property type="molecule type" value="Genomic_DNA"/>
</dbReference>
<gene>
    <name evidence="2" type="ORF">BN10_230017</name>
</gene>
<evidence type="ECO:0000313" key="3">
    <source>
        <dbReference type="Proteomes" id="UP000013167"/>
    </source>
</evidence>
<evidence type="ECO:0000256" key="1">
    <source>
        <dbReference type="PIRSR" id="PIRSR613078-2"/>
    </source>
</evidence>
<dbReference type="HOGENOM" id="CLU_084200_0_0_11"/>
<protein>
    <submittedName>
        <fullName evidence="2">Putative phosphoglycerate mutase related protein</fullName>
    </submittedName>
</protein>
<proteinExistence type="predicted"/>
<dbReference type="InterPro" id="IPR050275">
    <property type="entry name" value="PGM_Phosphatase"/>
</dbReference>
<dbReference type="OrthoDB" id="280692at2"/>
<name>N0E3V7_9MICO</name>
<dbReference type="eggNOG" id="COG0406">
    <property type="taxonomic scope" value="Bacteria"/>
</dbReference>
<dbReference type="CDD" id="cd07067">
    <property type="entry name" value="HP_PGM_like"/>
    <property type="match status" value="1"/>
</dbReference>
<dbReference type="Pfam" id="PF00300">
    <property type="entry name" value="His_Phos_1"/>
    <property type="match status" value="1"/>
</dbReference>
<evidence type="ECO:0000313" key="2">
    <source>
        <dbReference type="EMBL" id="CCH69574.1"/>
    </source>
</evidence>
<dbReference type="AlphaFoldDB" id="N0E3V7"/>
<accession>N0E3V7</accession>
<comment type="caution">
    <text evidence="2">The sequence shown here is derived from an EMBL/GenBank/DDBJ whole genome shotgun (WGS) entry which is preliminary data.</text>
</comment>
<reference evidence="2 3" key="1">
    <citation type="journal article" date="2013" name="ISME J.">
        <title>A metabolic model for members of the genus Tetrasphaera involved in enhanced biological phosphorus removal.</title>
        <authorList>
            <person name="Kristiansen R."/>
            <person name="Nguyen H.T.T."/>
            <person name="Saunders A.M."/>
            <person name="Nielsen J.L."/>
            <person name="Wimmer R."/>
            <person name="Le V.Q."/>
            <person name="McIlroy S.J."/>
            <person name="Petrovski S."/>
            <person name="Seviour R.J."/>
            <person name="Calteau A."/>
            <person name="Nielsen K.L."/>
            <person name="Nielsen P.H."/>
        </authorList>
    </citation>
    <scope>NUCLEOTIDE SEQUENCE [LARGE SCALE GENOMIC DNA]</scope>
    <source>
        <strain evidence="2 3">Lp2</strain>
    </source>
</reference>